<dbReference type="GO" id="GO:0006369">
    <property type="term" value="P:termination of RNA polymerase II transcription"/>
    <property type="evidence" value="ECO:0007669"/>
    <property type="project" value="TreeGrafter"/>
</dbReference>
<dbReference type="PANTHER" id="PTHR11207:SF0">
    <property type="entry name" value="RIBONUCLEASE 3"/>
    <property type="match status" value="1"/>
</dbReference>
<feature type="region of interest" description="Disordered" evidence="2">
    <location>
        <begin position="1"/>
        <end position="33"/>
    </location>
</feature>
<dbReference type="Proteomes" id="UP001140502">
    <property type="component" value="Unassembled WGS sequence"/>
</dbReference>
<evidence type="ECO:0000259" key="3">
    <source>
        <dbReference type="PROSITE" id="PS50142"/>
    </source>
</evidence>
<dbReference type="CDD" id="cd00593">
    <property type="entry name" value="RIBOc"/>
    <property type="match status" value="1"/>
</dbReference>
<dbReference type="InterPro" id="IPR036389">
    <property type="entry name" value="RNase_III_sf"/>
</dbReference>
<accession>A0A9W8W932</accession>
<dbReference type="GO" id="GO:0005654">
    <property type="term" value="C:nucleoplasm"/>
    <property type="evidence" value="ECO:0007669"/>
    <property type="project" value="TreeGrafter"/>
</dbReference>
<keyword evidence="1" id="KW-0694">RNA-binding</keyword>
<evidence type="ECO:0000313" key="5">
    <source>
        <dbReference type="Proteomes" id="UP001140502"/>
    </source>
</evidence>
<feature type="region of interest" description="Disordered" evidence="2">
    <location>
        <begin position="205"/>
        <end position="229"/>
    </location>
</feature>
<protein>
    <recommendedName>
        <fullName evidence="3">RNase III domain-containing protein</fullName>
    </recommendedName>
</protein>
<sequence length="322" mass="35991">MSKRRNSETPEDEGLRKRPHLTPNTDNTLGSLIEGITPWTSSDISRNLPPLPPIAKPELEAAVFRHPGIGHGPNYEILEWFGDAALETISTDLVIQTFENHLPAGRLSQIREQLVRNVTLAEYYRQYGFQKRTQLPIDMGTMEQLMRTKPRDRDVIKIQGDIFEAYVGAIIRADPVQGRTNAAAWLKALWGRTIEDQIKKVERTSQASVLKAQDNQSTEGEAGPPKKELTPKERLAQVLVVKGIKIRYEDMPCNKKDKNLGLPLFAIGVYLDGWGETNKLLGIGTALQKKEAGAKAASAALENRKLMKLFGDKKKAFLSARE</sequence>
<dbReference type="GO" id="GO:0034475">
    <property type="term" value="P:U4 snRNA 3'-end processing"/>
    <property type="evidence" value="ECO:0007669"/>
    <property type="project" value="TreeGrafter"/>
</dbReference>
<feature type="compositionally biased region" description="Basic and acidic residues" evidence="2">
    <location>
        <begin position="1"/>
        <end position="16"/>
    </location>
</feature>
<dbReference type="PROSITE" id="PS50142">
    <property type="entry name" value="RNASE_3_2"/>
    <property type="match status" value="1"/>
</dbReference>
<dbReference type="SUPFAM" id="SSF69065">
    <property type="entry name" value="RNase III domain-like"/>
    <property type="match status" value="1"/>
</dbReference>
<keyword evidence="5" id="KW-1185">Reference proteome</keyword>
<name>A0A9W8W932_9HYPO</name>
<evidence type="ECO:0000256" key="1">
    <source>
        <dbReference type="ARBA" id="ARBA00022884"/>
    </source>
</evidence>
<dbReference type="GO" id="GO:0003723">
    <property type="term" value="F:RNA binding"/>
    <property type="evidence" value="ECO:0007669"/>
    <property type="project" value="UniProtKB-KW"/>
</dbReference>
<dbReference type="AlphaFoldDB" id="A0A9W8W932"/>
<dbReference type="PANTHER" id="PTHR11207">
    <property type="entry name" value="RIBONUCLEASE III"/>
    <property type="match status" value="1"/>
</dbReference>
<dbReference type="SUPFAM" id="SSF54768">
    <property type="entry name" value="dsRNA-binding domain-like"/>
    <property type="match status" value="1"/>
</dbReference>
<dbReference type="GO" id="GO:0004525">
    <property type="term" value="F:ribonuclease III activity"/>
    <property type="evidence" value="ECO:0007669"/>
    <property type="project" value="InterPro"/>
</dbReference>
<dbReference type="Gene3D" id="1.10.1520.10">
    <property type="entry name" value="Ribonuclease III domain"/>
    <property type="match status" value="1"/>
</dbReference>
<dbReference type="Pfam" id="PF00636">
    <property type="entry name" value="Ribonuclease_3"/>
    <property type="match status" value="1"/>
</dbReference>
<dbReference type="GO" id="GO:0006364">
    <property type="term" value="P:rRNA processing"/>
    <property type="evidence" value="ECO:0007669"/>
    <property type="project" value="TreeGrafter"/>
</dbReference>
<dbReference type="SMART" id="SM00535">
    <property type="entry name" value="RIBOc"/>
    <property type="match status" value="1"/>
</dbReference>
<dbReference type="InterPro" id="IPR000999">
    <property type="entry name" value="RNase_III_dom"/>
</dbReference>
<proteinExistence type="predicted"/>
<dbReference type="EMBL" id="JAPEUR010000181">
    <property type="protein sequence ID" value="KAJ4316418.1"/>
    <property type="molecule type" value="Genomic_DNA"/>
</dbReference>
<dbReference type="OrthoDB" id="2392202at2759"/>
<comment type="caution">
    <text evidence="4">The sequence shown here is derived from an EMBL/GenBank/DDBJ whole genome shotgun (WGS) entry which is preliminary data.</text>
</comment>
<reference evidence="4" key="1">
    <citation type="submission" date="2022-10" db="EMBL/GenBank/DDBJ databases">
        <title>Tapping the CABI collections for fungal endophytes: first genome assemblies for Collariella, Neodidymelliopsis, Ascochyta clinopodiicola, Didymella pomorum, Didymosphaeria variabile, Neocosmospora piperis and Neocucurbitaria cava.</title>
        <authorList>
            <person name="Hill R."/>
        </authorList>
    </citation>
    <scope>NUCLEOTIDE SEQUENCE</scope>
    <source>
        <strain evidence="4">IMI 366586</strain>
    </source>
</reference>
<evidence type="ECO:0000256" key="2">
    <source>
        <dbReference type="SAM" id="MobiDB-lite"/>
    </source>
</evidence>
<feature type="domain" description="RNase III" evidence="3">
    <location>
        <begin position="58"/>
        <end position="175"/>
    </location>
</feature>
<gene>
    <name evidence="4" type="ORF">N0V84_007855</name>
</gene>
<organism evidence="4 5">
    <name type="scientific">Fusarium piperis</name>
    <dbReference type="NCBI Taxonomy" id="1435070"/>
    <lineage>
        <taxon>Eukaryota</taxon>
        <taxon>Fungi</taxon>
        <taxon>Dikarya</taxon>
        <taxon>Ascomycota</taxon>
        <taxon>Pezizomycotina</taxon>
        <taxon>Sordariomycetes</taxon>
        <taxon>Hypocreomycetidae</taxon>
        <taxon>Hypocreales</taxon>
        <taxon>Nectriaceae</taxon>
        <taxon>Fusarium</taxon>
        <taxon>Fusarium solani species complex</taxon>
    </lineage>
</organism>
<dbReference type="Gene3D" id="3.30.160.20">
    <property type="match status" value="1"/>
</dbReference>
<evidence type="ECO:0000313" key="4">
    <source>
        <dbReference type="EMBL" id="KAJ4316418.1"/>
    </source>
</evidence>
<feature type="compositionally biased region" description="Polar residues" evidence="2">
    <location>
        <begin position="205"/>
        <end position="219"/>
    </location>
</feature>